<proteinExistence type="inferred from homology"/>
<evidence type="ECO:0000256" key="3">
    <source>
        <dbReference type="ARBA" id="ARBA00022664"/>
    </source>
</evidence>
<dbReference type="AlphaFoldDB" id="A0A6J2UJP1"/>
<dbReference type="CDD" id="cd12738">
    <property type="entry name" value="RRM1_Fusilli"/>
    <property type="match status" value="1"/>
</dbReference>
<dbReference type="InterPro" id="IPR000504">
    <property type="entry name" value="RRM_dom"/>
</dbReference>
<keyword evidence="11" id="KW-1185">Reference proteome</keyword>
<evidence type="ECO:0000313" key="11">
    <source>
        <dbReference type="Proteomes" id="UP000504634"/>
    </source>
</evidence>
<keyword evidence="4" id="KW-0677">Repeat</keyword>
<dbReference type="InterPro" id="IPR012677">
    <property type="entry name" value="Nucleotide-bd_a/b_plait_sf"/>
</dbReference>
<evidence type="ECO:0000259" key="10">
    <source>
        <dbReference type="PROSITE" id="PS50102"/>
    </source>
</evidence>
<evidence type="ECO:0000256" key="2">
    <source>
        <dbReference type="ARBA" id="ARBA00008866"/>
    </source>
</evidence>
<evidence type="ECO:0000256" key="8">
    <source>
        <dbReference type="PROSITE-ProRule" id="PRU00176"/>
    </source>
</evidence>
<dbReference type="FunFam" id="3.30.70.330:FF:000070">
    <property type="entry name" value="Epithelial splicing regulatory protein 1"/>
    <property type="match status" value="1"/>
</dbReference>
<dbReference type="FunFam" id="3.30.70.330:FF:000407">
    <property type="entry name" value="Fusilli, isoform E"/>
    <property type="match status" value="1"/>
</dbReference>
<evidence type="ECO:0000256" key="9">
    <source>
        <dbReference type="SAM" id="MobiDB-lite"/>
    </source>
</evidence>
<evidence type="ECO:0000256" key="4">
    <source>
        <dbReference type="ARBA" id="ARBA00022737"/>
    </source>
</evidence>
<organism evidence="11 12">
    <name type="scientific">Drosophila lebanonensis</name>
    <name type="common">Fruit fly</name>
    <name type="synonym">Scaptodrosophila lebanonensis</name>
    <dbReference type="NCBI Taxonomy" id="7225"/>
    <lineage>
        <taxon>Eukaryota</taxon>
        <taxon>Metazoa</taxon>
        <taxon>Ecdysozoa</taxon>
        <taxon>Arthropoda</taxon>
        <taxon>Hexapoda</taxon>
        <taxon>Insecta</taxon>
        <taxon>Pterygota</taxon>
        <taxon>Neoptera</taxon>
        <taxon>Endopterygota</taxon>
        <taxon>Diptera</taxon>
        <taxon>Brachycera</taxon>
        <taxon>Muscomorpha</taxon>
        <taxon>Ephydroidea</taxon>
        <taxon>Drosophilidae</taxon>
        <taxon>Scaptodrosophila</taxon>
    </lineage>
</organism>
<sequence length="1013" mass="107405">MQVPEHVVSLYIATCGQNGPGLGSDEKEIILLVYVLLEAATAQIIGTKQILVRPDGYFIKDRTISSSSDNSNATTNTASSPPLAIGYGDANSTTNNITSAVAASSGSGSSGNNNNTIANSNGLSNNNNNNCTLENSNELILPIAEAQAAGKPLIDAIEEFDAYLRSLSLIDTDIKLITDGQLPLRQCLHREACAKDIDLPAYYNKFSDLRKEFLRYSSGDLSRALVPVKDIKKMMQQPTLPIPQSIGEMLKELNTTSVEDNDFYIRESRDMVTVIQTLLQAGHTFTTNELVNLVLEPGICSIDDEIDGNCIVRARGLPWQSSDQDIAKFFRGLNVAKGGVALCLSPLGRRNGEALIRFVSQEHRDMALKRHKHHIGSRYIEVYRASGEDFLAIAGGASNEAQAFLSKGAQVIIRMRGLPYDCTAKQVLDFFTTGEQPCHVLDSNEGVLFVKKPDGRATGDAFVLFANESDAPKALGRHRESIGQRYIELFRSTTAEVQQVLNRSMDPKTYESNNHSQPPLIAQLPTMSLSLLPQVGAAHALAHLSAANPNPNPQHIITSGTTKNCIRLRGLPYEALVEHILHFLDDFAKHIIYQGVHMVINAQGQPSGEAFIQMDSEDSARLCAQRKHNQFMVFGKKFRYIEVFQCSGDDMNMVLNGGLQSPVAAPPHHAHPAAVAAAAAAAAAAVGKQPSLLSPGMLAQAPPPPSAAQAIGTHTHTYSHAHTTHSAHATATHHALQSSPMSAAAAAAASMMPTHASLSAASTAGLNTSFLGSSPSAGPGAAATHSSLQNAAAMSSLASAGLATPQGYPFNLSLPPPSQSAAAAVAAAAAAAAANPALLAQQQAQYIAQQSLLARQQAAAVAAEQQQQQQQQHQLYANAAMLQHHQLYMQHPGAAAMAMAAGQPQFVLMPRSYLPPFPLGYMSSAGAAGYQFASTPTPSGVSAAGSAAGATSSQHAVAAANAALALQPHTMKRSYDNAFQQDTSAAATAASVAKRALTQHTPTGMYSYYNPRM</sequence>
<comment type="subcellular location">
    <subcellularLocation>
        <location evidence="1">Nucleus</location>
    </subcellularLocation>
</comment>
<dbReference type="InterPro" id="IPR035979">
    <property type="entry name" value="RBD_domain_sf"/>
</dbReference>
<dbReference type="OrthoDB" id="431068at2759"/>
<keyword evidence="3" id="KW-0507">mRNA processing</keyword>
<dbReference type="CTD" id="2521"/>
<protein>
    <submittedName>
        <fullName evidence="12">RNA-binding protein fusilli isoform X1</fullName>
    </submittedName>
</protein>
<dbReference type="Gene3D" id="3.30.70.330">
    <property type="match status" value="3"/>
</dbReference>
<dbReference type="RefSeq" id="XP_030388410.1">
    <property type="nucleotide sequence ID" value="XM_030532550.1"/>
</dbReference>
<dbReference type="Proteomes" id="UP000504634">
    <property type="component" value="Unplaced"/>
</dbReference>
<accession>A0A6J2UJP1</accession>
<evidence type="ECO:0000256" key="5">
    <source>
        <dbReference type="ARBA" id="ARBA00022884"/>
    </source>
</evidence>
<dbReference type="InterPro" id="IPR036397">
    <property type="entry name" value="RNaseH_sf"/>
</dbReference>
<feature type="compositionally biased region" description="Low complexity" evidence="9">
    <location>
        <begin position="726"/>
        <end position="738"/>
    </location>
</feature>
<dbReference type="GO" id="GO:0008380">
    <property type="term" value="P:RNA splicing"/>
    <property type="evidence" value="ECO:0007669"/>
    <property type="project" value="UniProtKB-KW"/>
</dbReference>
<feature type="domain" description="RRM" evidence="10">
    <location>
        <begin position="411"/>
        <end position="494"/>
    </location>
</feature>
<feature type="region of interest" description="Disordered" evidence="9">
    <location>
        <begin position="101"/>
        <end position="121"/>
    </location>
</feature>
<dbReference type="PANTHER" id="PTHR13976">
    <property type="entry name" value="HETEROGENEOUS NUCLEAR RIBONUCLEOPROTEIN-RELATED"/>
    <property type="match status" value="1"/>
</dbReference>
<dbReference type="CDD" id="cd12741">
    <property type="entry name" value="RRM2_Fusilli"/>
    <property type="match status" value="1"/>
</dbReference>
<dbReference type="SUPFAM" id="SSF54928">
    <property type="entry name" value="RNA-binding domain, RBD"/>
    <property type="match status" value="3"/>
</dbReference>
<dbReference type="GeneID" id="115634687"/>
<reference evidence="12" key="1">
    <citation type="submission" date="2025-08" db="UniProtKB">
        <authorList>
            <consortium name="RefSeq"/>
        </authorList>
    </citation>
    <scope>IDENTIFICATION</scope>
    <source>
        <strain evidence="12">11010-0011.00</strain>
        <tissue evidence="12">Whole body</tissue>
    </source>
</reference>
<dbReference type="InterPro" id="IPR050666">
    <property type="entry name" value="ESRP"/>
</dbReference>
<keyword evidence="6" id="KW-0508">mRNA splicing</keyword>
<dbReference type="Gene3D" id="3.30.420.10">
    <property type="entry name" value="Ribonuclease H-like superfamily/Ribonuclease H"/>
    <property type="match status" value="1"/>
</dbReference>
<gene>
    <name evidence="12" type="primary">LOC115634687</name>
</gene>
<dbReference type="SMART" id="SM00360">
    <property type="entry name" value="RRM"/>
    <property type="match status" value="3"/>
</dbReference>
<evidence type="ECO:0000256" key="6">
    <source>
        <dbReference type="ARBA" id="ARBA00023187"/>
    </source>
</evidence>
<name>A0A6J2UJP1_DROLE</name>
<feature type="region of interest" description="Disordered" evidence="9">
    <location>
        <begin position="63"/>
        <end position="85"/>
    </location>
</feature>
<keyword evidence="7" id="KW-0539">Nucleus</keyword>
<dbReference type="GO" id="GO:0006397">
    <property type="term" value="P:mRNA processing"/>
    <property type="evidence" value="ECO:0007669"/>
    <property type="project" value="UniProtKB-KW"/>
</dbReference>
<dbReference type="GO" id="GO:0005634">
    <property type="term" value="C:nucleus"/>
    <property type="evidence" value="ECO:0007669"/>
    <property type="project" value="UniProtKB-SubCell"/>
</dbReference>
<evidence type="ECO:0000256" key="7">
    <source>
        <dbReference type="ARBA" id="ARBA00023242"/>
    </source>
</evidence>
<dbReference type="CDD" id="cd12743">
    <property type="entry name" value="RRM3_Fusilli"/>
    <property type="match status" value="1"/>
</dbReference>
<dbReference type="InterPro" id="IPR034980">
    <property type="entry name" value="Fusilli_RRM2"/>
</dbReference>
<evidence type="ECO:0000256" key="1">
    <source>
        <dbReference type="ARBA" id="ARBA00004123"/>
    </source>
</evidence>
<feature type="region of interest" description="Disordered" evidence="9">
    <location>
        <begin position="716"/>
        <end position="738"/>
    </location>
</feature>
<keyword evidence="5 8" id="KW-0694">RNA-binding</keyword>
<comment type="similarity">
    <text evidence="2">Belongs to the ESRP family.</text>
</comment>
<feature type="compositionally biased region" description="Low complexity" evidence="9">
    <location>
        <begin position="65"/>
        <end position="80"/>
    </location>
</feature>
<dbReference type="PROSITE" id="PS50102">
    <property type="entry name" value="RRM"/>
    <property type="match status" value="1"/>
</dbReference>
<dbReference type="GO" id="GO:0003723">
    <property type="term" value="F:RNA binding"/>
    <property type="evidence" value="ECO:0007669"/>
    <property type="project" value="UniProtKB-UniRule"/>
</dbReference>
<evidence type="ECO:0000313" key="12">
    <source>
        <dbReference type="RefSeq" id="XP_030388410.1"/>
    </source>
</evidence>
<dbReference type="FunFam" id="3.30.70.330:FF:000041">
    <property type="entry name" value="Epithelial splicing regulatory protein 1"/>
    <property type="match status" value="1"/>
</dbReference>